<dbReference type="PANTHER" id="PTHR42801:SF7">
    <property type="entry name" value="SLL1159 PROTEIN"/>
    <property type="match status" value="1"/>
</dbReference>
<gene>
    <name evidence="14" type="ORF">GCM10023150_15090</name>
</gene>
<feature type="domain" description="Thioredoxin" evidence="13">
    <location>
        <begin position="38"/>
        <end position="211"/>
    </location>
</feature>
<dbReference type="CDD" id="cd02970">
    <property type="entry name" value="PRX_like2"/>
    <property type="match status" value="1"/>
</dbReference>
<evidence type="ECO:0000256" key="2">
    <source>
        <dbReference type="ARBA" id="ARBA00013017"/>
    </source>
</evidence>
<evidence type="ECO:0000256" key="1">
    <source>
        <dbReference type="ARBA" id="ARBA00003330"/>
    </source>
</evidence>
<comment type="similarity">
    <text evidence="9">Belongs to the peroxiredoxin family. BCP/PrxQ subfamily.</text>
</comment>
<keyword evidence="7" id="KW-0676">Redox-active center</keyword>
<evidence type="ECO:0000256" key="11">
    <source>
        <dbReference type="ARBA" id="ARBA00049091"/>
    </source>
</evidence>
<evidence type="ECO:0000256" key="12">
    <source>
        <dbReference type="SAM" id="SignalP"/>
    </source>
</evidence>
<keyword evidence="3" id="KW-0575">Peroxidase</keyword>
<name>A0ABP8I2H5_9GAMM</name>
<dbReference type="InterPro" id="IPR000866">
    <property type="entry name" value="AhpC/TSA"/>
</dbReference>
<evidence type="ECO:0000256" key="7">
    <source>
        <dbReference type="ARBA" id="ARBA00023284"/>
    </source>
</evidence>
<comment type="catalytic activity">
    <reaction evidence="11">
        <text>a hydroperoxide + [thioredoxin]-dithiol = an alcohol + [thioredoxin]-disulfide + H2O</text>
        <dbReference type="Rhea" id="RHEA:62620"/>
        <dbReference type="Rhea" id="RHEA-COMP:10698"/>
        <dbReference type="Rhea" id="RHEA-COMP:10700"/>
        <dbReference type="ChEBI" id="CHEBI:15377"/>
        <dbReference type="ChEBI" id="CHEBI:29950"/>
        <dbReference type="ChEBI" id="CHEBI:30879"/>
        <dbReference type="ChEBI" id="CHEBI:35924"/>
        <dbReference type="ChEBI" id="CHEBI:50058"/>
        <dbReference type="EC" id="1.11.1.24"/>
    </reaction>
</comment>
<reference evidence="15" key="1">
    <citation type="journal article" date="2019" name="Int. J. Syst. Evol. Microbiol.">
        <title>The Global Catalogue of Microorganisms (GCM) 10K type strain sequencing project: providing services to taxonomists for standard genome sequencing and annotation.</title>
        <authorList>
            <consortium name="The Broad Institute Genomics Platform"/>
            <consortium name="The Broad Institute Genome Sequencing Center for Infectious Disease"/>
            <person name="Wu L."/>
            <person name="Ma J."/>
        </authorList>
    </citation>
    <scope>NUCLEOTIDE SEQUENCE [LARGE SCALE GENOMIC DNA]</scope>
    <source>
        <strain evidence="15">JCM 17727</strain>
    </source>
</reference>
<feature type="chain" id="PRO_5045121075" description="thioredoxin-dependent peroxiredoxin" evidence="12">
    <location>
        <begin position="23"/>
        <end position="212"/>
    </location>
</feature>
<evidence type="ECO:0000256" key="8">
    <source>
        <dbReference type="ARBA" id="ARBA00032824"/>
    </source>
</evidence>
<dbReference type="PANTHER" id="PTHR42801">
    <property type="entry name" value="THIOREDOXIN-DEPENDENT PEROXIDE REDUCTASE"/>
    <property type="match status" value="1"/>
</dbReference>
<dbReference type="Proteomes" id="UP001501294">
    <property type="component" value="Unassembled WGS sequence"/>
</dbReference>
<evidence type="ECO:0000256" key="6">
    <source>
        <dbReference type="ARBA" id="ARBA00023157"/>
    </source>
</evidence>
<accession>A0ABP8I2H5</accession>
<evidence type="ECO:0000256" key="4">
    <source>
        <dbReference type="ARBA" id="ARBA00022862"/>
    </source>
</evidence>
<dbReference type="EMBL" id="BAABFU010000002">
    <property type="protein sequence ID" value="GAA4350002.1"/>
    <property type="molecule type" value="Genomic_DNA"/>
</dbReference>
<feature type="signal peptide" evidence="12">
    <location>
        <begin position="1"/>
        <end position="22"/>
    </location>
</feature>
<dbReference type="SUPFAM" id="SSF52833">
    <property type="entry name" value="Thioredoxin-like"/>
    <property type="match status" value="1"/>
</dbReference>
<evidence type="ECO:0000256" key="3">
    <source>
        <dbReference type="ARBA" id="ARBA00022559"/>
    </source>
</evidence>
<proteinExistence type="inferred from homology"/>
<organism evidence="14 15">
    <name type="scientific">Kangiella taiwanensis</name>
    <dbReference type="NCBI Taxonomy" id="1079179"/>
    <lineage>
        <taxon>Bacteria</taxon>
        <taxon>Pseudomonadati</taxon>
        <taxon>Pseudomonadota</taxon>
        <taxon>Gammaproteobacteria</taxon>
        <taxon>Kangiellales</taxon>
        <taxon>Kangiellaceae</taxon>
        <taxon>Kangiella</taxon>
    </lineage>
</organism>
<evidence type="ECO:0000259" key="13">
    <source>
        <dbReference type="PROSITE" id="PS51352"/>
    </source>
</evidence>
<comment type="caution">
    <text evidence="14">The sequence shown here is derived from an EMBL/GenBank/DDBJ whole genome shotgun (WGS) entry which is preliminary data.</text>
</comment>
<keyword evidence="4" id="KW-0049">Antioxidant</keyword>
<keyword evidence="15" id="KW-1185">Reference proteome</keyword>
<dbReference type="RefSeq" id="WP_223578303.1">
    <property type="nucleotide sequence ID" value="NZ_BAABFU010000002.1"/>
</dbReference>
<dbReference type="Gene3D" id="3.40.30.10">
    <property type="entry name" value="Glutaredoxin"/>
    <property type="match status" value="1"/>
</dbReference>
<dbReference type="PROSITE" id="PS51352">
    <property type="entry name" value="THIOREDOXIN_2"/>
    <property type="match status" value="1"/>
</dbReference>
<dbReference type="InterPro" id="IPR013766">
    <property type="entry name" value="Thioredoxin_domain"/>
</dbReference>
<dbReference type="InterPro" id="IPR050924">
    <property type="entry name" value="Peroxiredoxin_BCP/PrxQ"/>
</dbReference>
<keyword evidence="12" id="KW-0732">Signal</keyword>
<evidence type="ECO:0000313" key="15">
    <source>
        <dbReference type="Proteomes" id="UP001501294"/>
    </source>
</evidence>
<evidence type="ECO:0000313" key="14">
    <source>
        <dbReference type="EMBL" id="GAA4350002.1"/>
    </source>
</evidence>
<evidence type="ECO:0000256" key="10">
    <source>
        <dbReference type="ARBA" id="ARBA00042639"/>
    </source>
</evidence>
<comment type="function">
    <text evidence="1">Thiol-specific peroxidase that catalyzes the reduction of hydrogen peroxide and organic hydroperoxides to water and alcohols, respectively. Plays a role in cell protection against oxidative stress by detoxifying peroxides and as sensor of hydrogen peroxide-mediated signaling events.</text>
</comment>
<dbReference type="EC" id="1.11.1.24" evidence="2"/>
<sequence length="212" mass="23556">MKRLLQLTLIALMMTVSVSALALDRTKVVDDPNNVSPLMIGQSAPDIILFSSDGTPFNLREKIAQKPTVLLFYRGGWCPFCNAQLSQIQEIEDELSEMGYQLLAISPDTPSALQKTSKDKELSYELISDYQLKATTQFGLAFHISEDYNSKVKSIGGKTARLAGDDKSTLPVPAVYIFDTDGMIQFQYANPNYKVRIKPELLLTAARLALEE</sequence>
<keyword evidence="5" id="KW-0560">Oxidoreductase</keyword>
<dbReference type="Pfam" id="PF00578">
    <property type="entry name" value="AhpC-TSA"/>
    <property type="match status" value="1"/>
</dbReference>
<protein>
    <recommendedName>
        <fullName evidence="2">thioredoxin-dependent peroxiredoxin</fullName>
        <ecNumber evidence="2">1.11.1.24</ecNumber>
    </recommendedName>
    <alternativeName>
        <fullName evidence="8">Thioredoxin peroxidase</fullName>
    </alternativeName>
    <alternativeName>
        <fullName evidence="10">Thioredoxin-dependent peroxiredoxin Bcp</fullName>
    </alternativeName>
</protein>
<dbReference type="InterPro" id="IPR036249">
    <property type="entry name" value="Thioredoxin-like_sf"/>
</dbReference>
<evidence type="ECO:0000256" key="5">
    <source>
        <dbReference type="ARBA" id="ARBA00023002"/>
    </source>
</evidence>
<keyword evidence="6" id="KW-1015">Disulfide bond</keyword>
<evidence type="ECO:0000256" key="9">
    <source>
        <dbReference type="ARBA" id="ARBA00038489"/>
    </source>
</evidence>